<keyword evidence="1 2" id="KW-0728">SH3 domain</keyword>
<comment type="caution">
    <text evidence="6">The sequence shown here is derived from an EMBL/GenBank/DDBJ whole genome shotgun (WGS) entry which is preliminary data.</text>
</comment>
<accession>A0A9N9A609</accession>
<dbReference type="InterPro" id="IPR027267">
    <property type="entry name" value="AH/BAR_dom_sf"/>
</dbReference>
<dbReference type="InterPro" id="IPR035899">
    <property type="entry name" value="DBL_dom_sf"/>
</dbReference>
<dbReference type="GO" id="GO:0005737">
    <property type="term" value="C:cytoplasm"/>
    <property type="evidence" value="ECO:0007669"/>
    <property type="project" value="TreeGrafter"/>
</dbReference>
<organism evidence="6 7">
    <name type="scientific">Diversispora eburnea</name>
    <dbReference type="NCBI Taxonomy" id="1213867"/>
    <lineage>
        <taxon>Eukaryota</taxon>
        <taxon>Fungi</taxon>
        <taxon>Fungi incertae sedis</taxon>
        <taxon>Mucoromycota</taxon>
        <taxon>Glomeromycotina</taxon>
        <taxon>Glomeromycetes</taxon>
        <taxon>Diversisporales</taxon>
        <taxon>Diversisporaceae</taxon>
        <taxon>Diversispora</taxon>
    </lineage>
</organism>
<dbReference type="PANTHER" id="PTHR22834:SF20">
    <property type="entry name" value="SH3 DOMAIN-CONTAINING PROTEIN"/>
    <property type="match status" value="1"/>
</dbReference>
<proteinExistence type="predicted"/>
<dbReference type="CDD" id="cd00174">
    <property type="entry name" value="SH3"/>
    <property type="match status" value="1"/>
</dbReference>
<feature type="domain" description="SH3" evidence="4">
    <location>
        <begin position="811"/>
        <end position="872"/>
    </location>
</feature>
<evidence type="ECO:0000313" key="7">
    <source>
        <dbReference type="Proteomes" id="UP000789706"/>
    </source>
</evidence>
<evidence type="ECO:0000259" key="5">
    <source>
        <dbReference type="PROSITE" id="PS50010"/>
    </source>
</evidence>
<dbReference type="InterPro" id="IPR001452">
    <property type="entry name" value="SH3_domain"/>
</dbReference>
<dbReference type="GO" id="GO:0005085">
    <property type="term" value="F:guanyl-nucleotide exchange factor activity"/>
    <property type="evidence" value="ECO:0007669"/>
    <property type="project" value="InterPro"/>
</dbReference>
<dbReference type="Proteomes" id="UP000789706">
    <property type="component" value="Unassembled WGS sequence"/>
</dbReference>
<dbReference type="AlphaFoldDB" id="A0A9N9A609"/>
<protein>
    <submittedName>
        <fullName evidence="6">10765_t:CDS:1</fullName>
    </submittedName>
</protein>
<feature type="region of interest" description="Disordered" evidence="3">
    <location>
        <begin position="1"/>
        <end position="82"/>
    </location>
</feature>
<dbReference type="SUPFAM" id="SSF50044">
    <property type="entry name" value="SH3-domain"/>
    <property type="match status" value="1"/>
</dbReference>
<evidence type="ECO:0000256" key="2">
    <source>
        <dbReference type="PROSITE-ProRule" id="PRU00192"/>
    </source>
</evidence>
<dbReference type="InterPro" id="IPR051492">
    <property type="entry name" value="Dynamin-Rho_GEF"/>
</dbReference>
<dbReference type="SMART" id="SM00325">
    <property type="entry name" value="RhoGEF"/>
    <property type="match status" value="1"/>
</dbReference>
<dbReference type="InterPro" id="IPR036028">
    <property type="entry name" value="SH3-like_dom_sf"/>
</dbReference>
<reference evidence="6" key="1">
    <citation type="submission" date="2021-06" db="EMBL/GenBank/DDBJ databases">
        <authorList>
            <person name="Kallberg Y."/>
            <person name="Tangrot J."/>
            <person name="Rosling A."/>
        </authorList>
    </citation>
    <scope>NUCLEOTIDE SEQUENCE</scope>
    <source>
        <strain evidence="6">AZ414A</strain>
    </source>
</reference>
<dbReference type="SUPFAM" id="SSF103657">
    <property type="entry name" value="BAR/IMD domain-like"/>
    <property type="match status" value="1"/>
</dbReference>
<name>A0A9N9A609_9GLOM</name>
<dbReference type="SUPFAM" id="SSF48065">
    <property type="entry name" value="DBL homology domain (DH-domain)"/>
    <property type="match status" value="1"/>
</dbReference>
<gene>
    <name evidence="6" type="ORF">DEBURN_LOCUS5556</name>
</gene>
<dbReference type="PROSITE" id="PS50002">
    <property type="entry name" value="SH3"/>
    <property type="match status" value="1"/>
</dbReference>
<dbReference type="PROSITE" id="PS50010">
    <property type="entry name" value="DH_2"/>
    <property type="match status" value="1"/>
</dbReference>
<dbReference type="PANTHER" id="PTHR22834">
    <property type="entry name" value="NUCLEAR FUSION PROTEIN FUS2"/>
    <property type="match status" value="1"/>
</dbReference>
<dbReference type="Gene3D" id="2.30.30.40">
    <property type="entry name" value="SH3 Domains"/>
    <property type="match status" value="1"/>
</dbReference>
<feature type="compositionally biased region" description="Basic residues" evidence="3">
    <location>
        <begin position="1"/>
        <end position="14"/>
    </location>
</feature>
<dbReference type="OrthoDB" id="10256089at2759"/>
<evidence type="ECO:0000259" key="4">
    <source>
        <dbReference type="PROSITE" id="PS50002"/>
    </source>
</evidence>
<evidence type="ECO:0000313" key="6">
    <source>
        <dbReference type="EMBL" id="CAG8518862.1"/>
    </source>
</evidence>
<feature type="compositionally biased region" description="Low complexity" evidence="3">
    <location>
        <begin position="32"/>
        <end position="41"/>
    </location>
</feature>
<dbReference type="SMART" id="SM00326">
    <property type="entry name" value="SH3"/>
    <property type="match status" value="1"/>
</dbReference>
<dbReference type="GO" id="GO:0031991">
    <property type="term" value="P:regulation of actomyosin contractile ring contraction"/>
    <property type="evidence" value="ECO:0007669"/>
    <property type="project" value="TreeGrafter"/>
</dbReference>
<dbReference type="EMBL" id="CAJVPK010000502">
    <property type="protein sequence ID" value="CAG8518862.1"/>
    <property type="molecule type" value="Genomic_DNA"/>
</dbReference>
<dbReference type="InterPro" id="IPR000219">
    <property type="entry name" value="DH_dom"/>
</dbReference>
<keyword evidence="7" id="KW-1185">Reference proteome</keyword>
<dbReference type="GO" id="GO:0032955">
    <property type="term" value="P:regulation of division septum assembly"/>
    <property type="evidence" value="ECO:0007669"/>
    <property type="project" value="TreeGrafter"/>
</dbReference>
<dbReference type="Gene3D" id="1.20.900.10">
    <property type="entry name" value="Dbl homology (DH) domain"/>
    <property type="match status" value="1"/>
</dbReference>
<dbReference type="Pfam" id="PF00621">
    <property type="entry name" value="RhoGEF"/>
    <property type="match status" value="1"/>
</dbReference>
<evidence type="ECO:0000256" key="1">
    <source>
        <dbReference type="ARBA" id="ARBA00022443"/>
    </source>
</evidence>
<dbReference type="Gene3D" id="1.20.1270.60">
    <property type="entry name" value="Arfaptin homology (AH) domain/BAR domain"/>
    <property type="match status" value="2"/>
</dbReference>
<sequence>MDKSTRKNGARRVAPKVTQKSKNPPIPKPKPSKLSSTPSNKIDSEPNSSSELPKRTRGPNVNRLSSAFEDEPQIRTAPSLPLSPKLPVPIVTKSYIKNSKSLLSHDKTGKETNLIIDESPMIYDDIKARFQKNGESNLINSLTKHPINSSSITRIVEESDLNNISDTDLNYEWIEKSEVNDDFSEFSTKKASIEDLFSSKNLILPKDLPLETSKTLPPIPGGTTPPLSPPLSATFSATHSDLSHVETSLPTCSSETTLVEEDELSIEMKRRRRLWNVIKELVETENLFLKDMELLEDVYFIQAQEIPIFEPHVCKTIFNNLPDVIDFSANFLELLKESAGIEDLDNEDADKHLELENDNTTIGEMFAHVMEKHEGRESWIEQVYGGYCKRHEASVQKLQEFDGDENVQGFLQKCKTQCEGKTRSWDIASLLIKPVQRVLKYPLLLQQIYSLTKSTHPDYEYLKTSLLEITEVAGRINEIKRRKDIVEKIVGSKKKSDADLKHAAGFIKATEDELYNAHVEKFKNLEQRGKQLSLEIKEWVKTVKAFFEDQQRFAGAIGDFYTLGSNKNNSEYKKIVEYKNAVGGFASTCGKEQEEAIKKVIYPQIDKYLALFKAPAAPDKTLQQSASAFESISAQLHEELPEFFKLMIQYFNIIIQEFTKIQSRFYHQLGLEFGQYFRKFVNSQKLEEISYDRELIWEKFDVISEYHDQFYIKEKIEDELEALVTIKKSSVTEIKKTEPSVSPKKAEDLVRSDSFDDSSFNFRTIKQKQQKLGVHKKYLTDSELDRRQSSDAEDEIFYDSLTGGGEEEDEDALFYVVATYENKSKYSRELNFKKGDLLKVIHIDDTEQWWFGINEDKEKGWIDPAYVDRLEDEY</sequence>
<feature type="domain" description="DH" evidence="5">
    <location>
        <begin position="273"/>
        <end position="479"/>
    </location>
</feature>
<dbReference type="CDD" id="cd00160">
    <property type="entry name" value="RhoGEF"/>
    <property type="match status" value="1"/>
</dbReference>
<dbReference type="Pfam" id="PF07653">
    <property type="entry name" value="SH3_2"/>
    <property type="match status" value="1"/>
</dbReference>
<evidence type="ECO:0000256" key="3">
    <source>
        <dbReference type="SAM" id="MobiDB-lite"/>
    </source>
</evidence>